<dbReference type="Proteomes" id="UP000244336">
    <property type="component" value="Chromosome 7"/>
</dbReference>
<dbReference type="Gramene" id="PUZ46617">
    <property type="protein sequence ID" value="PUZ46617"/>
    <property type="gene ID" value="GQ55_7G095500"/>
</dbReference>
<proteinExistence type="predicted"/>
<dbReference type="OrthoDB" id="679495at2759"/>
<evidence type="ECO:0000313" key="2">
    <source>
        <dbReference type="Proteomes" id="UP000244336"/>
    </source>
</evidence>
<reference evidence="1 2" key="1">
    <citation type="submission" date="2018-04" db="EMBL/GenBank/DDBJ databases">
        <title>WGS assembly of Panicum hallii var. hallii HAL2.</title>
        <authorList>
            <person name="Lovell J."/>
            <person name="Jenkins J."/>
            <person name="Lowry D."/>
            <person name="Mamidi S."/>
            <person name="Sreedasyam A."/>
            <person name="Weng X."/>
            <person name="Barry K."/>
            <person name="Bonette J."/>
            <person name="Campitelli B."/>
            <person name="Daum C."/>
            <person name="Gordon S."/>
            <person name="Gould B."/>
            <person name="Lipzen A."/>
            <person name="MacQueen A."/>
            <person name="Palacio-Mejia J."/>
            <person name="Plott C."/>
            <person name="Shakirov E."/>
            <person name="Shu S."/>
            <person name="Yoshinaga Y."/>
            <person name="Zane M."/>
            <person name="Rokhsar D."/>
            <person name="Grimwood J."/>
            <person name="Schmutz J."/>
            <person name="Juenger T."/>
        </authorList>
    </citation>
    <scope>NUCLEOTIDE SEQUENCE [LARGE SCALE GENOMIC DNA]</scope>
    <source>
        <strain evidence="2">cv. HAL2</strain>
    </source>
</reference>
<sequence length="483" mass="54540">MADAMNLDSRCYPEYGYDGRRVGRRLFRDALANVGRRGRRRPVRRLSVLVDSYYQNDYLVEVMRTTPGMDSVLAAPALQRLEELQVELRSEFCQTGHEYVLPASRVPWRSLRVLDLYGCTLGPTAAAAVFGRLETLKMVFCWASLEGLQSMVDAAPNLAGIWLERVMFEGEYAVISKRRVLLRCPAATAAVTVIDCSRTDGLDIDAPGARSLCYTGFLEHFPFGPAAPPGNLEHVQLSFCTAPRCANPPSSREAPPRAVFWESIGRFSCLQVLKLKLLDINDIAVRPEEEDVFLKPFPDLKFLELQGSYEVDSHGAAVAIANLLRCCPALHEFHLRCKLHGDRYAHPRRSLHLSDEKKARLDLEESMESFKRLKSQKIITSPSSSADDDDADLAALHKACSFPCLESHLRKIRLEFELKCFDCFEVRLAKFLVENALVLEEMEVHDGDQRVPDHIHRHLPVWRANSSRRKIKIVGEYHKGSCA</sequence>
<name>A0A2T7CTE3_9POAL</name>
<dbReference type="Gene3D" id="3.80.10.10">
    <property type="entry name" value="Ribonuclease Inhibitor"/>
    <property type="match status" value="1"/>
</dbReference>
<dbReference type="PANTHER" id="PTHR32141">
    <property type="match status" value="1"/>
</dbReference>
<evidence type="ECO:0008006" key="3">
    <source>
        <dbReference type="Google" id="ProtNLM"/>
    </source>
</evidence>
<accession>A0A2T7CTE3</accession>
<dbReference type="InterPro" id="IPR032675">
    <property type="entry name" value="LRR_dom_sf"/>
</dbReference>
<dbReference type="PANTHER" id="PTHR32141:SF26">
    <property type="entry name" value="OS08G0328600 PROTEIN"/>
    <property type="match status" value="1"/>
</dbReference>
<protein>
    <recommendedName>
        <fullName evidence="3">FBD domain-containing protein</fullName>
    </recommendedName>
</protein>
<dbReference type="AlphaFoldDB" id="A0A2T7CTE3"/>
<dbReference type="EMBL" id="CM009755">
    <property type="protein sequence ID" value="PUZ46617.1"/>
    <property type="molecule type" value="Genomic_DNA"/>
</dbReference>
<keyword evidence="2" id="KW-1185">Reference proteome</keyword>
<evidence type="ECO:0000313" key="1">
    <source>
        <dbReference type="EMBL" id="PUZ46617.1"/>
    </source>
</evidence>
<organism evidence="1 2">
    <name type="scientific">Panicum hallii var. hallii</name>
    <dbReference type="NCBI Taxonomy" id="1504633"/>
    <lineage>
        <taxon>Eukaryota</taxon>
        <taxon>Viridiplantae</taxon>
        <taxon>Streptophyta</taxon>
        <taxon>Embryophyta</taxon>
        <taxon>Tracheophyta</taxon>
        <taxon>Spermatophyta</taxon>
        <taxon>Magnoliopsida</taxon>
        <taxon>Liliopsida</taxon>
        <taxon>Poales</taxon>
        <taxon>Poaceae</taxon>
        <taxon>PACMAD clade</taxon>
        <taxon>Panicoideae</taxon>
        <taxon>Panicodae</taxon>
        <taxon>Paniceae</taxon>
        <taxon>Panicinae</taxon>
        <taxon>Panicum</taxon>
        <taxon>Panicum sect. Panicum</taxon>
    </lineage>
</organism>
<gene>
    <name evidence="1" type="ORF">GQ55_7G095500</name>
</gene>
<dbReference type="InterPro" id="IPR055302">
    <property type="entry name" value="F-box_dom-containing"/>
</dbReference>
<dbReference type="SUPFAM" id="SSF52047">
    <property type="entry name" value="RNI-like"/>
    <property type="match status" value="1"/>
</dbReference>